<accession>A0A2N5UVB7</accession>
<organism evidence="1 2">
    <name type="scientific">Puccinia coronata f. sp. avenae</name>
    <dbReference type="NCBI Taxonomy" id="200324"/>
    <lineage>
        <taxon>Eukaryota</taxon>
        <taxon>Fungi</taxon>
        <taxon>Dikarya</taxon>
        <taxon>Basidiomycota</taxon>
        <taxon>Pucciniomycotina</taxon>
        <taxon>Pucciniomycetes</taxon>
        <taxon>Pucciniales</taxon>
        <taxon>Pucciniaceae</taxon>
        <taxon>Puccinia</taxon>
    </lineage>
</organism>
<gene>
    <name evidence="1" type="ORF">PCANC_13167</name>
</gene>
<comment type="caution">
    <text evidence="1">The sequence shown here is derived from an EMBL/GenBank/DDBJ whole genome shotgun (WGS) entry which is preliminary data.</text>
</comment>
<sequence>MSWFEGKNSLKKALNVKYATDDTIKFILNNLMSHNLFQSKLMLHKELQQLNTSLEKQSKRGDSDFWTALAIQAKQGLFQEMGAFKGLVKALAVWTERKAAAKYLRENFAGHSIRNMREQQRIGGGQIEDRIVMSNFERVAGYIKNLGYKGPLALASNLTVCVKSLRSHNGHLVGAQGGNVPFSNLEELSHLVKNLTLKDKLCSKP</sequence>
<keyword evidence="2" id="KW-1185">Reference proteome</keyword>
<evidence type="ECO:0000313" key="2">
    <source>
        <dbReference type="Proteomes" id="UP000235388"/>
    </source>
</evidence>
<dbReference type="EMBL" id="PGCJ01000166">
    <property type="protein sequence ID" value="PLW41699.1"/>
    <property type="molecule type" value="Genomic_DNA"/>
</dbReference>
<dbReference type="Proteomes" id="UP000235388">
    <property type="component" value="Unassembled WGS sequence"/>
</dbReference>
<protein>
    <submittedName>
        <fullName evidence="1">Uncharacterized protein</fullName>
    </submittedName>
</protein>
<dbReference type="OrthoDB" id="73076at2759"/>
<proteinExistence type="predicted"/>
<reference evidence="1 2" key="1">
    <citation type="submission" date="2017-11" db="EMBL/GenBank/DDBJ databases">
        <title>De novo assembly and phasing of dikaryotic genomes from two isolates of Puccinia coronata f. sp. avenae, the causal agent of oat crown rust.</title>
        <authorList>
            <person name="Miller M.E."/>
            <person name="Zhang Y."/>
            <person name="Omidvar V."/>
            <person name="Sperschneider J."/>
            <person name="Schwessinger B."/>
            <person name="Raley C."/>
            <person name="Palmer J.M."/>
            <person name="Garnica D."/>
            <person name="Upadhyaya N."/>
            <person name="Rathjen J."/>
            <person name="Taylor J.M."/>
            <person name="Park R.F."/>
            <person name="Dodds P.N."/>
            <person name="Hirsch C.D."/>
            <person name="Kianian S.F."/>
            <person name="Figueroa M."/>
        </authorList>
    </citation>
    <scope>NUCLEOTIDE SEQUENCE [LARGE SCALE GENOMIC DNA]</scope>
    <source>
        <strain evidence="1">12NC29</strain>
    </source>
</reference>
<evidence type="ECO:0000313" key="1">
    <source>
        <dbReference type="EMBL" id="PLW41699.1"/>
    </source>
</evidence>
<name>A0A2N5UVB7_9BASI</name>
<dbReference type="AlphaFoldDB" id="A0A2N5UVB7"/>